<proteinExistence type="predicted"/>
<dbReference type="Gene3D" id="3.40.50.360">
    <property type="match status" value="1"/>
</dbReference>
<dbReference type="NCBIfam" id="NF002370">
    <property type="entry name" value="PRK01355.1"/>
    <property type="match status" value="1"/>
</dbReference>
<dbReference type="RefSeq" id="WP_004796181.1">
    <property type="nucleotide sequence ID" value="NZ_AJFU01000004.1"/>
</dbReference>
<dbReference type="InterPro" id="IPR003680">
    <property type="entry name" value="Flavodoxin_fold"/>
</dbReference>
<reference evidence="2 3" key="1">
    <citation type="journal article" date="2012" name="J. Bacteriol.">
        <title>Genome annotation of five Mycoplasma canis strains.</title>
        <authorList>
            <person name="Brown D.R."/>
            <person name="May M."/>
            <person name="Michaels D.L."/>
            <person name="Barbet A.F."/>
        </authorList>
    </citation>
    <scope>NUCLEOTIDE SEQUENCE [LARGE SCALE GENOMIC DNA]</scope>
    <source>
        <strain evidence="2 3">UFG4</strain>
    </source>
</reference>
<dbReference type="PANTHER" id="PTHR43741:SF4">
    <property type="entry name" value="FMN-DEPENDENT NADH:QUINONE OXIDOREDUCTASE"/>
    <property type="match status" value="1"/>
</dbReference>
<name>I1A6M8_9BACT</name>
<evidence type="ECO:0000313" key="2">
    <source>
        <dbReference type="EMBL" id="EIE42149.1"/>
    </source>
</evidence>
<dbReference type="AlphaFoldDB" id="I1A6M8"/>
<keyword evidence="3" id="KW-1185">Reference proteome</keyword>
<sequence>MSKKVLFLDGAVFSNNTASFSTSLMNEFHSSLNKPERIDLNDTEFGKLTLCKNTFPAYWGEVNSDKWINKLKEVDVLVLSSTMINFTVPSVVKNFIDGIAVADKTFSYKMSKDGNPVGLLNNLNVILITSQGGPQAEGTKSLQVQWLEQVFKFVGAKSINFIEINGTKMPNFAGVNPQEYAKTRLEEFENLMKKF</sequence>
<dbReference type="Proteomes" id="UP000006229">
    <property type="component" value="Unassembled WGS sequence"/>
</dbReference>
<dbReference type="PATRIC" id="fig|1131455.3.peg.185"/>
<evidence type="ECO:0000313" key="3">
    <source>
        <dbReference type="Proteomes" id="UP000006229"/>
    </source>
</evidence>
<dbReference type="InterPro" id="IPR029039">
    <property type="entry name" value="Flavoprotein-like_sf"/>
</dbReference>
<evidence type="ECO:0000259" key="1">
    <source>
        <dbReference type="Pfam" id="PF02525"/>
    </source>
</evidence>
<dbReference type="SUPFAM" id="SSF52218">
    <property type="entry name" value="Flavoproteins"/>
    <property type="match status" value="1"/>
</dbReference>
<dbReference type="OrthoDB" id="397494at2"/>
<dbReference type="PANTHER" id="PTHR43741">
    <property type="entry name" value="FMN-DEPENDENT NADH-AZOREDUCTASE 1"/>
    <property type="match status" value="1"/>
</dbReference>
<dbReference type="InterPro" id="IPR050104">
    <property type="entry name" value="FMN-dep_NADH:Q_OxRdtase_AzoR1"/>
</dbReference>
<dbReference type="Pfam" id="PF02525">
    <property type="entry name" value="Flavodoxin_2"/>
    <property type="match status" value="1"/>
</dbReference>
<comment type="caution">
    <text evidence="2">The sequence shown here is derived from an EMBL/GenBank/DDBJ whole genome shotgun (WGS) entry which is preliminary data.</text>
</comment>
<accession>I1A6M8</accession>
<gene>
    <name evidence="2" type="ORF">MCANUFG4_00903</name>
</gene>
<protein>
    <submittedName>
        <fullName evidence="2">Azoreductase</fullName>
    </submittedName>
</protein>
<dbReference type="EMBL" id="AJFU01000004">
    <property type="protein sequence ID" value="EIE42149.1"/>
    <property type="molecule type" value="Genomic_DNA"/>
</dbReference>
<organism evidence="2 3">
    <name type="scientific">Mycoplasmopsis canis UFG4</name>
    <dbReference type="NCBI Taxonomy" id="1131455"/>
    <lineage>
        <taxon>Bacteria</taxon>
        <taxon>Bacillati</taxon>
        <taxon>Mycoplasmatota</taxon>
        <taxon>Mycoplasmoidales</taxon>
        <taxon>Metamycoplasmataceae</taxon>
        <taxon>Mycoplasmopsis</taxon>
    </lineage>
</organism>
<feature type="domain" description="Flavodoxin-like fold" evidence="1">
    <location>
        <begin position="3"/>
        <end position="172"/>
    </location>
</feature>